<dbReference type="EMBL" id="JAUPFM010000008">
    <property type="protein sequence ID" value="KAK2844014.1"/>
    <property type="molecule type" value="Genomic_DNA"/>
</dbReference>
<evidence type="ECO:0000313" key="3">
    <source>
        <dbReference type="Proteomes" id="UP001187415"/>
    </source>
</evidence>
<dbReference type="Proteomes" id="UP001187415">
    <property type="component" value="Unassembled WGS sequence"/>
</dbReference>
<reference evidence="2" key="1">
    <citation type="submission" date="2023-07" db="EMBL/GenBank/DDBJ databases">
        <title>Chromosome-level Genome Assembly of Striped Snakehead (Channa striata).</title>
        <authorList>
            <person name="Liu H."/>
        </authorList>
    </citation>
    <scope>NUCLEOTIDE SEQUENCE</scope>
    <source>
        <strain evidence="2">Gz</strain>
        <tissue evidence="2">Muscle</tissue>
    </source>
</reference>
<name>A0AA88MT90_CHASR</name>
<protein>
    <submittedName>
        <fullName evidence="2">Uncharacterized protein</fullName>
    </submittedName>
</protein>
<keyword evidence="3" id="KW-1185">Reference proteome</keyword>
<dbReference type="AlphaFoldDB" id="A0AA88MT90"/>
<evidence type="ECO:0000313" key="2">
    <source>
        <dbReference type="EMBL" id="KAK2844014.1"/>
    </source>
</evidence>
<accession>A0AA88MT90</accession>
<comment type="caution">
    <text evidence="2">The sequence shown here is derived from an EMBL/GenBank/DDBJ whole genome shotgun (WGS) entry which is preliminary data.</text>
</comment>
<gene>
    <name evidence="2" type="ORF">Q5P01_010673</name>
</gene>
<sequence>MFCSGPQSELPRFRVGGRSRTGRVGGFRTFGGRVSRCRTLSTGAGDEHPSPNPENDVALGAAAGGAKSH</sequence>
<evidence type="ECO:0000256" key="1">
    <source>
        <dbReference type="SAM" id="MobiDB-lite"/>
    </source>
</evidence>
<feature type="region of interest" description="Disordered" evidence="1">
    <location>
        <begin position="39"/>
        <end position="69"/>
    </location>
</feature>
<feature type="region of interest" description="Disordered" evidence="1">
    <location>
        <begin position="1"/>
        <end position="27"/>
    </location>
</feature>
<proteinExistence type="predicted"/>
<organism evidence="2 3">
    <name type="scientific">Channa striata</name>
    <name type="common">Snakehead murrel</name>
    <name type="synonym">Ophicephalus striatus</name>
    <dbReference type="NCBI Taxonomy" id="64152"/>
    <lineage>
        <taxon>Eukaryota</taxon>
        <taxon>Metazoa</taxon>
        <taxon>Chordata</taxon>
        <taxon>Craniata</taxon>
        <taxon>Vertebrata</taxon>
        <taxon>Euteleostomi</taxon>
        <taxon>Actinopterygii</taxon>
        <taxon>Neopterygii</taxon>
        <taxon>Teleostei</taxon>
        <taxon>Neoteleostei</taxon>
        <taxon>Acanthomorphata</taxon>
        <taxon>Anabantaria</taxon>
        <taxon>Anabantiformes</taxon>
        <taxon>Channoidei</taxon>
        <taxon>Channidae</taxon>
        <taxon>Channa</taxon>
    </lineage>
</organism>